<reference evidence="13" key="1">
    <citation type="submission" date="2022-08" db="EMBL/GenBank/DDBJ databases">
        <authorList>
            <consortium name="DOE Joint Genome Institute"/>
            <person name="Min B."/>
            <person name="Riley R."/>
            <person name="Sierra-Patev S."/>
            <person name="Naranjo-Ortiz M."/>
            <person name="Looney B."/>
            <person name="Konkel Z."/>
            <person name="Slot J.C."/>
            <person name="Sakamoto Y."/>
            <person name="Steenwyk J.L."/>
            <person name="Rokas A."/>
            <person name="Carro J."/>
            <person name="Camarero S."/>
            <person name="Ferreira P."/>
            <person name="Molpeceres G."/>
            <person name="Ruiz-Duenas F.J."/>
            <person name="Serrano A."/>
            <person name="Henrissat B."/>
            <person name="Drula E."/>
            <person name="Hughes K.W."/>
            <person name="Mata J.L."/>
            <person name="Ishikawa N.K."/>
            <person name="Vargas-Isla R."/>
            <person name="Ushijima S."/>
            <person name="Smith C.A."/>
            <person name="Ahrendt S."/>
            <person name="Andreopoulos W."/>
            <person name="He G."/>
            <person name="Labutti K."/>
            <person name="Lipzen A."/>
            <person name="Ng V."/>
            <person name="Sandor L."/>
            <person name="Barry K."/>
            <person name="Martinez A.T."/>
            <person name="Xiao Y."/>
            <person name="Gibbons J.G."/>
            <person name="Terashima K."/>
            <person name="Hibbett D.S."/>
            <person name="Grigoriev I.V."/>
        </authorList>
    </citation>
    <scope>NUCLEOTIDE SEQUENCE</scope>
    <source>
        <strain evidence="13">Sp2 HRB7682 ss15</strain>
    </source>
</reference>
<dbReference type="GO" id="GO:0008153">
    <property type="term" value="P:4-aminobenzoate biosynthetic process"/>
    <property type="evidence" value="ECO:0007669"/>
    <property type="project" value="TreeGrafter"/>
</dbReference>
<dbReference type="Gene3D" id="3.60.120.10">
    <property type="entry name" value="Anthranilate synthase"/>
    <property type="match status" value="1"/>
</dbReference>
<keyword evidence="7" id="KW-0315">Glutamine amidotransferase</keyword>
<dbReference type="InterPro" id="IPR005801">
    <property type="entry name" value="ADC_synthase"/>
</dbReference>
<comment type="pathway">
    <text evidence="2">Cofactor biosynthesis; tetrahydrofolate biosynthesis; 4-aminobenzoate from chorismate: step 1/2.</text>
</comment>
<protein>
    <recommendedName>
        <fullName evidence="4">aminodeoxychorismate synthase</fullName>
        <ecNumber evidence="4">2.6.1.85</ecNumber>
    </recommendedName>
    <alternativeName>
        <fullName evidence="8">Para-aminobenzoate synthase</fullName>
    </alternativeName>
    <alternativeName>
        <fullName evidence="9">p-aminobenzoic acid synthase</fullName>
    </alternativeName>
</protein>
<dbReference type="PROSITE" id="PS51273">
    <property type="entry name" value="GATASE_TYPE_1"/>
    <property type="match status" value="1"/>
</dbReference>
<evidence type="ECO:0000256" key="5">
    <source>
        <dbReference type="ARBA" id="ARBA00022679"/>
    </source>
</evidence>
<dbReference type="CDD" id="cd01743">
    <property type="entry name" value="GATase1_Anthranilate_Synthase"/>
    <property type="match status" value="1"/>
</dbReference>
<evidence type="ECO:0000313" key="13">
    <source>
        <dbReference type="EMBL" id="KAJ4485029.1"/>
    </source>
</evidence>
<keyword evidence="6" id="KW-0289">Folate biosynthesis</keyword>
<dbReference type="GO" id="GO:0046656">
    <property type="term" value="P:folic acid biosynthetic process"/>
    <property type="evidence" value="ECO:0007669"/>
    <property type="project" value="UniProtKB-KW"/>
</dbReference>
<dbReference type="InterPro" id="IPR010117">
    <property type="entry name" value="PabB_fungal"/>
</dbReference>
<evidence type="ECO:0000259" key="12">
    <source>
        <dbReference type="Pfam" id="PF04715"/>
    </source>
</evidence>
<dbReference type="InterPro" id="IPR017926">
    <property type="entry name" value="GATASE"/>
</dbReference>
<dbReference type="GO" id="GO:0005737">
    <property type="term" value="C:cytoplasm"/>
    <property type="evidence" value="ECO:0007669"/>
    <property type="project" value="TreeGrafter"/>
</dbReference>
<dbReference type="Pfam" id="PF00425">
    <property type="entry name" value="Chorismate_bind"/>
    <property type="match status" value="1"/>
</dbReference>
<dbReference type="NCBIfam" id="TIGR01823">
    <property type="entry name" value="PabB-fungal"/>
    <property type="match status" value="1"/>
</dbReference>
<dbReference type="EC" id="2.6.1.85" evidence="4"/>
<dbReference type="SUPFAM" id="SSF56322">
    <property type="entry name" value="ADC synthase"/>
    <property type="match status" value="1"/>
</dbReference>
<evidence type="ECO:0000256" key="3">
    <source>
        <dbReference type="ARBA" id="ARBA00005970"/>
    </source>
</evidence>
<comment type="catalytic activity">
    <reaction evidence="1">
        <text>chorismate + L-glutamine = 4-amino-4-deoxychorismate + L-glutamate</text>
        <dbReference type="Rhea" id="RHEA:11672"/>
        <dbReference type="ChEBI" id="CHEBI:29748"/>
        <dbReference type="ChEBI" id="CHEBI:29985"/>
        <dbReference type="ChEBI" id="CHEBI:58359"/>
        <dbReference type="ChEBI" id="CHEBI:58406"/>
        <dbReference type="EC" id="2.6.1.85"/>
    </reaction>
</comment>
<dbReference type="Pfam" id="PF04715">
    <property type="entry name" value="Anth_synt_I_N"/>
    <property type="match status" value="1"/>
</dbReference>
<comment type="caution">
    <text evidence="13">The sequence shown here is derived from an EMBL/GenBank/DDBJ whole genome shotgun (WGS) entry which is preliminary data.</text>
</comment>
<feature type="domain" description="Anthranilate synthase component I N-terminal" evidence="12">
    <location>
        <begin position="276"/>
        <end position="405"/>
    </location>
</feature>
<gene>
    <name evidence="13" type="ORF">C8J55DRAFT_453022</name>
</gene>
<dbReference type="Gene3D" id="3.40.50.880">
    <property type="match status" value="1"/>
</dbReference>
<dbReference type="PRINTS" id="PR00097">
    <property type="entry name" value="ANTSNTHASEII"/>
</dbReference>
<dbReference type="AlphaFoldDB" id="A0A9W9AMU0"/>
<evidence type="ECO:0000256" key="9">
    <source>
        <dbReference type="ARBA" id="ARBA00031904"/>
    </source>
</evidence>
<accession>A0A9W9AMU0</accession>
<dbReference type="NCBIfam" id="TIGR00566">
    <property type="entry name" value="trpG_papA"/>
    <property type="match status" value="1"/>
</dbReference>
<name>A0A9W9AMU0_9AGAR</name>
<evidence type="ECO:0000256" key="6">
    <source>
        <dbReference type="ARBA" id="ARBA00022909"/>
    </source>
</evidence>
<comment type="similarity">
    <text evidence="3">In the C-terminal section; belongs to the anthranilate synthase component I family.</text>
</comment>
<evidence type="ECO:0000313" key="14">
    <source>
        <dbReference type="Proteomes" id="UP001150238"/>
    </source>
</evidence>
<dbReference type="GO" id="GO:0000162">
    <property type="term" value="P:L-tryptophan biosynthetic process"/>
    <property type="evidence" value="ECO:0007669"/>
    <property type="project" value="TreeGrafter"/>
</dbReference>
<dbReference type="PANTHER" id="PTHR11236:SF18">
    <property type="entry name" value="AMINODEOXYCHORISMATE SYNTHASE"/>
    <property type="match status" value="1"/>
</dbReference>
<dbReference type="InterPro" id="IPR006805">
    <property type="entry name" value="Anth_synth_I_N"/>
</dbReference>
<evidence type="ECO:0000256" key="7">
    <source>
        <dbReference type="ARBA" id="ARBA00022962"/>
    </source>
</evidence>
<evidence type="ECO:0000256" key="4">
    <source>
        <dbReference type="ARBA" id="ARBA00013139"/>
    </source>
</evidence>
<dbReference type="SUPFAM" id="SSF52317">
    <property type="entry name" value="Class I glutamine amidotransferase-like"/>
    <property type="match status" value="1"/>
</dbReference>
<dbReference type="PRINTS" id="PR00096">
    <property type="entry name" value="GATASE"/>
</dbReference>
<dbReference type="InterPro" id="IPR015890">
    <property type="entry name" value="Chorismate_C"/>
</dbReference>
<evidence type="ECO:0000256" key="1">
    <source>
        <dbReference type="ARBA" id="ARBA00001000"/>
    </source>
</evidence>
<evidence type="ECO:0000256" key="2">
    <source>
        <dbReference type="ARBA" id="ARBA00005009"/>
    </source>
</evidence>
<organism evidence="13 14">
    <name type="scientific">Lentinula lateritia</name>
    <dbReference type="NCBI Taxonomy" id="40482"/>
    <lineage>
        <taxon>Eukaryota</taxon>
        <taxon>Fungi</taxon>
        <taxon>Dikarya</taxon>
        <taxon>Basidiomycota</taxon>
        <taxon>Agaricomycotina</taxon>
        <taxon>Agaricomycetes</taxon>
        <taxon>Agaricomycetidae</taxon>
        <taxon>Agaricales</taxon>
        <taxon>Marasmiineae</taxon>
        <taxon>Omphalotaceae</taxon>
        <taxon>Lentinula</taxon>
    </lineage>
</organism>
<dbReference type="GO" id="GO:0046820">
    <property type="term" value="F:4-amino-4-deoxychorismate synthase activity"/>
    <property type="evidence" value="ECO:0007669"/>
    <property type="project" value="UniProtKB-EC"/>
</dbReference>
<dbReference type="EMBL" id="JANVFS010000011">
    <property type="protein sequence ID" value="KAJ4485029.1"/>
    <property type="molecule type" value="Genomic_DNA"/>
</dbReference>
<dbReference type="PANTHER" id="PTHR11236">
    <property type="entry name" value="AMINOBENZOATE/ANTHRANILATE SYNTHASE"/>
    <property type="match status" value="1"/>
</dbReference>
<dbReference type="InterPro" id="IPR006221">
    <property type="entry name" value="TrpG/PapA_dom"/>
</dbReference>
<dbReference type="Proteomes" id="UP001150238">
    <property type="component" value="Unassembled WGS sequence"/>
</dbReference>
<reference evidence="13" key="2">
    <citation type="journal article" date="2023" name="Proc. Natl. Acad. Sci. U.S.A.">
        <title>A global phylogenomic analysis of the shiitake genus Lentinula.</title>
        <authorList>
            <person name="Sierra-Patev S."/>
            <person name="Min B."/>
            <person name="Naranjo-Ortiz M."/>
            <person name="Looney B."/>
            <person name="Konkel Z."/>
            <person name="Slot J.C."/>
            <person name="Sakamoto Y."/>
            <person name="Steenwyk J.L."/>
            <person name="Rokas A."/>
            <person name="Carro J."/>
            <person name="Camarero S."/>
            <person name="Ferreira P."/>
            <person name="Molpeceres G."/>
            <person name="Ruiz-Duenas F.J."/>
            <person name="Serrano A."/>
            <person name="Henrissat B."/>
            <person name="Drula E."/>
            <person name="Hughes K.W."/>
            <person name="Mata J.L."/>
            <person name="Ishikawa N.K."/>
            <person name="Vargas-Isla R."/>
            <person name="Ushijima S."/>
            <person name="Smith C.A."/>
            <person name="Donoghue J."/>
            <person name="Ahrendt S."/>
            <person name="Andreopoulos W."/>
            <person name="He G."/>
            <person name="LaButti K."/>
            <person name="Lipzen A."/>
            <person name="Ng V."/>
            <person name="Riley R."/>
            <person name="Sandor L."/>
            <person name="Barry K."/>
            <person name="Martinez A.T."/>
            <person name="Xiao Y."/>
            <person name="Gibbons J.G."/>
            <person name="Terashima K."/>
            <person name="Grigoriev I.V."/>
            <person name="Hibbett D."/>
        </authorList>
    </citation>
    <scope>NUCLEOTIDE SEQUENCE</scope>
    <source>
        <strain evidence="13">Sp2 HRB7682 ss15</strain>
    </source>
</reference>
<evidence type="ECO:0000259" key="10">
    <source>
        <dbReference type="Pfam" id="PF00117"/>
    </source>
</evidence>
<evidence type="ECO:0000259" key="11">
    <source>
        <dbReference type="Pfam" id="PF00425"/>
    </source>
</evidence>
<keyword evidence="5" id="KW-0808">Transferase</keyword>
<feature type="domain" description="Glutamine amidotransferase" evidence="10">
    <location>
        <begin position="9"/>
        <end position="201"/>
    </location>
</feature>
<evidence type="ECO:0000256" key="8">
    <source>
        <dbReference type="ARBA" id="ARBA00031329"/>
    </source>
</evidence>
<dbReference type="InterPro" id="IPR029062">
    <property type="entry name" value="Class_I_gatase-like"/>
</dbReference>
<feature type="domain" description="Chorismate-utilising enzyme C-terminal" evidence="11">
    <location>
        <begin position="451"/>
        <end position="719"/>
    </location>
</feature>
<sequence length="736" mass="82018">MTIQRPRLLLIDSYDSFTFNLAALCRTAVPDCSIHLIQNDQLSIDELLPLLKSFSAIIIGPGPGSPDLPEDIGVVKDIWKLSECDLLPIFGVCLGFQSLVIEHGGQLRRLQVVKHGQVSQILHNERDIFENLPQVTAVRYHSYHAEPHSKEIEPLAWADDGVENGSVLMAGRHRTRPFWGVQYHPESVLTDEGGLHILRNFWALAVAWSQKRGRCLFPLEPSALDTLGPSWPHLQPSSLSSSQTTATSVLTRVVDLPGATAVKICEMLGVDDHKSPFILLDSAASPGRFSIIASLLPTSLQILYSVGDVAVTLKSAKSVWHETLDGYDVWSWISRFMRLSKARDGCPEVPFWGGLIGTLSYELGVDSLDVPLRRNRRDMNAHPDINLIYVQRSLVLDTLTNKVYIQSLLPDDSEWMANISDELKKLPSSSLPTRAPSNMRSASALVELPDRSRYIAKIESAQDFLRSGDSYELCLTAHTHLSVPSFLSTWERYKLLRRCNPAPYSAYLRLQPSTFLSSSPERFISYSRSPNTLCQLRPIKGTLRKAPGVTRAYAEEALRGSQKEVAENLMIVDLIRHDLHSVVGLDVYVKQFCQIEEYENVWQMVSVIEGRLPAGSQRDDLGWEVLRQSLPPGSMTGAPKKRSVEILQNLEDEDRSLYSGIFGYWCVGGGGDWSVAIRSCFKHELDSQDPEMENWVIGAGGAITALSDPQAEWDEMLLKLQGVLGAFGAAKPRCYD</sequence>
<dbReference type="Pfam" id="PF00117">
    <property type="entry name" value="GATase"/>
    <property type="match status" value="1"/>
</dbReference>
<proteinExistence type="inferred from homology"/>
<dbReference type="InterPro" id="IPR019999">
    <property type="entry name" value="Anth_synth_I-like"/>
</dbReference>